<dbReference type="SUPFAM" id="SSF56399">
    <property type="entry name" value="ADP-ribosylation"/>
    <property type="match status" value="1"/>
</dbReference>
<evidence type="ECO:0000256" key="3">
    <source>
        <dbReference type="ARBA" id="ARBA00023027"/>
    </source>
</evidence>
<keyword evidence="2 5" id="KW-0808">Transferase</keyword>
<dbReference type="EC" id="2.7.1.-" evidence="5"/>
<dbReference type="PANTHER" id="PTHR12684:SF2">
    <property type="entry name" value="TRNA 2'-PHOSPHOTRANSFERASE 1"/>
    <property type="match status" value="1"/>
</dbReference>
<evidence type="ECO:0000313" key="7">
    <source>
        <dbReference type="Proteomes" id="UP000199517"/>
    </source>
</evidence>
<protein>
    <recommendedName>
        <fullName evidence="5">Probable RNA 2'-phosphotransferase</fullName>
        <ecNumber evidence="5">2.7.1.-</ecNumber>
    </recommendedName>
</protein>
<sequence>MDASAEKTSRFLAFVLRHQPESIGLQLDREGWAPISALVARAQAAGHALDAAEVLRAAHAGTKRRYELSADGRDIRAIQGHSTAQVQRHLHPATPPEWLLHGTAQRFVASIQAQGLVPGPRHHVHLSADLATALQVGCRHGKPAVFKVHAQRMQAAGHAFYRAENGVWLTAAVPAGFLSLEAV</sequence>
<dbReference type="InterPro" id="IPR022928">
    <property type="entry name" value="RNA_2'-PTrans_KptA"/>
</dbReference>
<evidence type="ECO:0000256" key="4">
    <source>
        <dbReference type="ARBA" id="ARBA00025212"/>
    </source>
</evidence>
<evidence type="ECO:0000256" key="5">
    <source>
        <dbReference type="HAMAP-Rule" id="MF_00299"/>
    </source>
</evidence>
<evidence type="ECO:0000256" key="2">
    <source>
        <dbReference type="ARBA" id="ARBA00022679"/>
    </source>
</evidence>
<dbReference type="EMBL" id="FOMQ01000006">
    <property type="protein sequence ID" value="SFD80063.1"/>
    <property type="molecule type" value="Genomic_DNA"/>
</dbReference>
<organism evidence="6 7">
    <name type="scientific">Paracidovorax konjaci</name>
    <dbReference type="NCBI Taxonomy" id="32040"/>
    <lineage>
        <taxon>Bacteria</taxon>
        <taxon>Pseudomonadati</taxon>
        <taxon>Pseudomonadota</taxon>
        <taxon>Betaproteobacteria</taxon>
        <taxon>Burkholderiales</taxon>
        <taxon>Comamonadaceae</taxon>
        <taxon>Paracidovorax</taxon>
    </lineage>
</organism>
<dbReference type="GO" id="GO:0006388">
    <property type="term" value="P:tRNA splicing, via endonucleolytic cleavage and ligation"/>
    <property type="evidence" value="ECO:0007669"/>
    <property type="project" value="UniProtKB-UniRule"/>
</dbReference>
<dbReference type="STRING" id="32040.SAMN04489710_106170"/>
<dbReference type="HAMAP" id="MF_00299">
    <property type="entry name" value="KptA"/>
    <property type="match status" value="1"/>
</dbReference>
<dbReference type="InterPro" id="IPR002745">
    <property type="entry name" value="Ptrans_KptA/Tpt1"/>
</dbReference>
<proteinExistence type="inferred from homology"/>
<reference evidence="7" key="1">
    <citation type="submission" date="2016-10" db="EMBL/GenBank/DDBJ databases">
        <authorList>
            <person name="Varghese N."/>
            <person name="Submissions S."/>
        </authorList>
    </citation>
    <scope>NUCLEOTIDE SEQUENCE [LARGE SCALE GENOMIC DNA]</scope>
    <source>
        <strain evidence="7">DSM 7481</strain>
    </source>
</reference>
<gene>
    <name evidence="5" type="primary">kptA</name>
    <name evidence="6" type="ORF">SAMN04489710_106170</name>
</gene>
<dbReference type="Gene3D" id="1.10.10.970">
    <property type="entry name" value="RNA 2'-phosphotransferase, Tpt1/KptA family, N-terminal domain"/>
    <property type="match status" value="1"/>
</dbReference>
<name>A0A1I1VG59_9BURK</name>
<comment type="similarity">
    <text evidence="1 5">Belongs to the KptA/TPT1 family.</text>
</comment>
<keyword evidence="3 5" id="KW-0520">NAD</keyword>
<dbReference type="OrthoDB" id="4537997at2"/>
<dbReference type="Gene3D" id="3.20.170.30">
    <property type="match status" value="1"/>
</dbReference>
<dbReference type="GO" id="GO:0000215">
    <property type="term" value="F:tRNA 2'-phosphotransferase activity"/>
    <property type="evidence" value="ECO:0007669"/>
    <property type="project" value="TreeGrafter"/>
</dbReference>
<keyword evidence="7" id="KW-1185">Reference proteome</keyword>
<dbReference type="PANTHER" id="PTHR12684">
    <property type="entry name" value="PUTATIVE PHOSPHOTRANSFERASE"/>
    <property type="match status" value="1"/>
</dbReference>
<dbReference type="Pfam" id="PF01885">
    <property type="entry name" value="PTS_2-RNA"/>
    <property type="match status" value="1"/>
</dbReference>
<comment type="function">
    <text evidence="4 5">Removes the 2'-phosphate from RNA via an intermediate in which the phosphate is ADP-ribosylated by NAD followed by a presumed transesterification to release the RNA and generate ADP-ribose 1''-2''-cyclic phosphate (APPR&gt;P). May function as an ADP-ribosylase.</text>
</comment>
<dbReference type="InterPro" id="IPR042080">
    <property type="entry name" value="RNA_2'-PTrans_N"/>
</dbReference>
<dbReference type="RefSeq" id="WP_092952187.1">
    <property type="nucleotide sequence ID" value="NZ_FOMQ01000006.1"/>
</dbReference>
<dbReference type="GO" id="GO:0003950">
    <property type="term" value="F:NAD+ poly-ADP-ribosyltransferase activity"/>
    <property type="evidence" value="ECO:0007669"/>
    <property type="project" value="InterPro"/>
</dbReference>
<accession>A0A1I1VG59</accession>
<dbReference type="Proteomes" id="UP000199517">
    <property type="component" value="Unassembled WGS sequence"/>
</dbReference>
<dbReference type="AlphaFoldDB" id="A0A1I1VG59"/>
<dbReference type="InterPro" id="IPR042081">
    <property type="entry name" value="RNA_2'-PTrans_C"/>
</dbReference>
<evidence type="ECO:0000256" key="1">
    <source>
        <dbReference type="ARBA" id="ARBA00009836"/>
    </source>
</evidence>
<evidence type="ECO:0000313" key="6">
    <source>
        <dbReference type="EMBL" id="SFD80063.1"/>
    </source>
</evidence>